<dbReference type="Pfam" id="PF10758">
    <property type="entry name" value="DUF2586"/>
    <property type="match status" value="1"/>
</dbReference>
<dbReference type="InterPro" id="IPR019694">
    <property type="entry name" value="Phage_HP1_Orf23"/>
</dbReference>
<sequence length="399" mass="42403">MLPRVRVLLGNGALGQVAASADKVYALLTTAAVVADKFALATTYIIRSLDDLVTDLGITAENNPGLLKAVTEFYSIAPQGTELWVRGYADTVTLTNLATLNHAGGIQSLLTEAKGRIRGIFIHRTPAAGYTPTTTEGIDADVITAAAAAQLSAAWSAETLKAPAFVIISGLYYQGTPATLPDLTTNSYNRVGVMIGDTVAGNGCAIGILAGRLASIPVQRNIGRVKDGPVITLTNAYMGSALVEASDVESVHDKGFITLRTHVGRAGYYFSDDLLATLPTDDYNHLTARRTVDKAYRIAYDACLGELLEEIPVNDQGQVSPHYAKSLETLVENAIVNSMTVNGELGNDPANQNDTGVECLVDVTQNIVSTGYLLVGLRVKPFGYSRYIDVNLGFMTVNQ</sequence>
<accession>A0A644V8P4</accession>
<evidence type="ECO:0008006" key="2">
    <source>
        <dbReference type="Google" id="ProtNLM"/>
    </source>
</evidence>
<name>A0A644V8P4_9ZZZZ</name>
<comment type="caution">
    <text evidence="1">The sequence shown here is derived from an EMBL/GenBank/DDBJ whole genome shotgun (WGS) entry which is preliminary data.</text>
</comment>
<gene>
    <name evidence="1" type="ORF">SDC9_33582</name>
</gene>
<protein>
    <recommendedName>
        <fullName evidence="2">Tail sheath protein subtilisin-like domain-containing protein</fullName>
    </recommendedName>
</protein>
<evidence type="ECO:0000313" key="1">
    <source>
        <dbReference type="EMBL" id="MPL87581.1"/>
    </source>
</evidence>
<organism evidence="1">
    <name type="scientific">bioreactor metagenome</name>
    <dbReference type="NCBI Taxonomy" id="1076179"/>
    <lineage>
        <taxon>unclassified sequences</taxon>
        <taxon>metagenomes</taxon>
        <taxon>ecological metagenomes</taxon>
    </lineage>
</organism>
<proteinExistence type="predicted"/>
<reference evidence="1" key="1">
    <citation type="submission" date="2019-08" db="EMBL/GenBank/DDBJ databases">
        <authorList>
            <person name="Kucharzyk K."/>
            <person name="Murdoch R.W."/>
            <person name="Higgins S."/>
            <person name="Loffler F."/>
        </authorList>
    </citation>
    <scope>NUCLEOTIDE SEQUENCE</scope>
</reference>
<dbReference type="EMBL" id="VSSQ01000241">
    <property type="protein sequence ID" value="MPL87581.1"/>
    <property type="molecule type" value="Genomic_DNA"/>
</dbReference>
<dbReference type="AlphaFoldDB" id="A0A644V8P4"/>